<sequence length="177" mass="21184">MIRYYLLTFLAIMVSFVCFWIPVNMWPVRFALTVVPLLNLISQDIAINNEIKVGYTTLFHWWMMCLHLIIYFEIVEYALALSWAHFIMDKKNFTSSQQQTMDINYPRTVLIGYYFGNKGFYAKCGQFFDRFLFFCFGEVDFQREPYVRNKIDYLARIFMPSIFLVIIIIYCLVVIVL</sequence>
<dbReference type="InterPro" id="IPR038050">
    <property type="entry name" value="Neuro_actylchol_rec"/>
</dbReference>
<dbReference type="Proteomes" id="UP000616769">
    <property type="component" value="Unassembled WGS sequence"/>
</dbReference>
<dbReference type="EMBL" id="JXLN01017427">
    <property type="protein sequence ID" value="KPM11549.1"/>
    <property type="molecule type" value="Genomic_DNA"/>
</dbReference>
<dbReference type="Gene3D" id="1.20.58.390">
    <property type="entry name" value="Neurotransmitter-gated ion-channel transmembrane domain"/>
    <property type="match status" value="1"/>
</dbReference>
<proteinExistence type="predicted"/>
<gene>
    <name evidence="1" type="ORF">QR98_0101220</name>
</gene>
<accession>A0A132AL26</accession>
<evidence type="ECO:0000313" key="1">
    <source>
        <dbReference type="EMBL" id="KPM11549.1"/>
    </source>
</evidence>
<dbReference type="InterPro" id="IPR036719">
    <property type="entry name" value="Neuro-gated_channel_TM_sf"/>
</dbReference>
<dbReference type="GO" id="GO:0006811">
    <property type="term" value="P:monoatomic ion transport"/>
    <property type="evidence" value="ECO:0007669"/>
    <property type="project" value="InterPro"/>
</dbReference>
<name>A0A132AL26_SARSC</name>
<protein>
    <submittedName>
        <fullName evidence="1">Uncharacterized protein</fullName>
    </submittedName>
</protein>
<dbReference type="OrthoDB" id="6490394at2759"/>
<dbReference type="GO" id="GO:0016020">
    <property type="term" value="C:membrane"/>
    <property type="evidence" value="ECO:0007669"/>
    <property type="project" value="InterPro"/>
</dbReference>
<dbReference type="SUPFAM" id="SSF90112">
    <property type="entry name" value="Neurotransmitter-gated ion-channel transmembrane pore"/>
    <property type="match status" value="1"/>
</dbReference>
<evidence type="ECO:0000313" key="2">
    <source>
        <dbReference type="Proteomes" id="UP000616769"/>
    </source>
</evidence>
<reference evidence="1 2" key="1">
    <citation type="journal article" date="2015" name="Parasit. Vectors">
        <title>Draft genome of the scabies mite.</title>
        <authorList>
            <person name="Rider S.D.Jr."/>
            <person name="Morgan M.S."/>
            <person name="Arlian L.G."/>
        </authorList>
    </citation>
    <scope>NUCLEOTIDE SEQUENCE [LARGE SCALE GENOMIC DNA]</scope>
    <source>
        <strain evidence="1">Arlian Lab</strain>
    </source>
</reference>
<organism evidence="1 2">
    <name type="scientific">Sarcoptes scabiei</name>
    <name type="common">Itch mite</name>
    <name type="synonym">Acarus scabiei</name>
    <dbReference type="NCBI Taxonomy" id="52283"/>
    <lineage>
        <taxon>Eukaryota</taxon>
        <taxon>Metazoa</taxon>
        <taxon>Ecdysozoa</taxon>
        <taxon>Arthropoda</taxon>
        <taxon>Chelicerata</taxon>
        <taxon>Arachnida</taxon>
        <taxon>Acari</taxon>
        <taxon>Acariformes</taxon>
        <taxon>Sarcoptiformes</taxon>
        <taxon>Astigmata</taxon>
        <taxon>Psoroptidia</taxon>
        <taxon>Sarcoptoidea</taxon>
        <taxon>Sarcoptidae</taxon>
        <taxon>Sarcoptinae</taxon>
        <taxon>Sarcoptes</taxon>
    </lineage>
</organism>
<dbReference type="AlphaFoldDB" id="A0A132AL26"/>
<dbReference type="VEuPathDB" id="VectorBase:SSCA008842"/>
<comment type="caution">
    <text evidence="1">The sequence shown here is derived from an EMBL/GenBank/DDBJ whole genome shotgun (WGS) entry which is preliminary data.</text>
</comment>